<reference evidence="1" key="2">
    <citation type="submission" date="2023-02" db="EMBL/GenBank/DDBJ databases">
        <authorList>
            <consortium name="DOE Joint Genome Institute"/>
            <person name="Mondo S.J."/>
            <person name="Chang Y."/>
            <person name="Wang Y."/>
            <person name="Ahrendt S."/>
            <person name="Andreopoulos W."/>
            <person name="Barry K."/>
            <person name="Beard J."/>
            <person name="Benny G.L."/>
            <person name="Blankenship S."/>
            <person name="Bonito G."/>
            <person name="Cuomo C."/>
            <person name="Desiro A."/>
            <person name="Gervers K.A."/>
            <person name="Hundley H."/>
            <person name="Kuo A."/>
            <person name="LaButti K."/>
            <person name="Lang B.F."/>
            <person name="Lipzen A."/>
            <person name="O'Donnell K."/>
            <person name="Pangilinan J."/>
            <person name="Reynolds N."/>
            <person name="Sandor L."/>
            <person name="Smith M.W."/>
            <person name="Tsang A."/>
            <person name="Grigoriev I.V."/>
            <person name="Stajich J.E."/>
            <person name="Spatafora J.W."/>
        </authorList>
    </citation>
    <scope>NUCLEOTIDE SEQUENCE</scope>
    <source>
        <strain evidence="1">RSA 2281</strain>
    </source>
</reference>
<dbReference type="Gene3D" id="1.10.443.10">
    <property type="entry name" value="Intergrase catalytic core"/>
    <property type="match status" value="1"/>
</dbReference>
<name>A0AAD5P8Y7_9FUNG</name>
<dbReference type="GO" id="GO:0003677">
    <property type="term" value="F:DNA binding"/>
    <property type="evidence" value="ECO:0007669"/>
    <property type="project" value="InterPro"/>
</dbReference>
<comment type="caution">
    <text evidence="1">The sequence shown here is derived from an EMBL/GenBank/DDBJ whole genome shotgun (WGS) entry which is preliminary data.</text>
</comment>
<dbReference type="InterPro" id="IPR013762">
    <property type="entry name" value="Integrase-like_cat_sf"/>
</dbReference>
<evidence type="ECO:0000313" key="1">
    <source>
        <dbReference type="EMBL" id="KAI9248021.1"/>
    </source>
</evidence>
<organism evidence="1 2">
    <name type="scientific">Phascolomyces articulosus</name>
    <dbReference type="NCBI Taxonomy" id="60185"/>
    <lineage>
        <taxon>Eukaryota</taxon>
        <taxon>Fungi</taxon>
        <taxon>Fungi incertae sedis</taxon>
        <taxon>Mucoromycota</taxon>
        <taxon>Mucoromycotina</taxon>
        <taxon>Mucoromycetes</taxon>
        <taxon>Mucorales</taxon>
        <taxon>Lichtheimiaceae</taxon>
        <taxon>Phascolomyces</taxon>
    </lineage>
</organism>
<dbReference type="Proteomes" id="UP001209540">
    <property type="component" value="Unassembled WGS sequence"/>
</dbReference>
<dbReference type="GO" id="GO:0015074">
    <property type="term" value="P:DNA integration"/>
    <property type="evidence" value="ECO:0007669"/>
    <property type="project" value="InterPro"/>
</dbReference>
<accession>A0AAD5P8Y7</accession>
<dbReference type="GO" id="GO:0006310">
    <property type="term" value="P:DNA recombination"/>
    <property type="evidence" value="ECO:0007669"/>
    <property type="project" value="InterPro"/>
</dbReference>
<protein>
    <submittedName>
        <fullName evidence="1">Uncharacterized protein</fullName>
    </submittedName>
</protein>
<proteinExistence type="predicted"/>
<dbReference type="AlphaFoldDB" id="A0AAD5P8Y7"/>
<dbReference type="EMBL" id="JAIXMP010000040">
    <property type="protein sequence ID" value="KAI9248021.1"/>
    <property type="molecule type" value="Genomic_DNA"/>
</dbReference>
<reference evidence="1" key="1">
    <citation type="journal article" date="2022" name="IScience">
        <title>Evolution of zygomycete secretomes and the origins of terrestrial fungal ecologies.</title>
        <authorList>
            <person name="Chang Y."/>
            <person name="Wang Y."/>
            <person name="Mondo S."/>
            <person name="Ahrendt S."/>
            <person name="Andreopoulos W."/>
            <person name="Barry K."/>
            <person name="Beard J."/>
            <person name="Benny G.L."/>
            <person name="Blankenship S."/>
            <person name="Bonito G."/>
            <person name="Cuomo C."/>
            <person name="Desiro A."/>
            <person name="Gervers K.A."/>
            <person name="Hundley H."/>
            <person name="Kuo A."/>
            <person name="LaButti K."/>
            <person name="Lang B.F."/>
            <person name="Lipzen A."/>
            <person name="O'Donnell K."/>
            <person name="Pangilinan J."/>
            <person name="Reynolds N."/>
            <person name="Sandor L."/>
            <person name="Smith M.E."/>
            <person name="Tsang A."/>
            <person name="Grigoriev I.V."/>
            <person name="Stajich J.E."/>
            <person name="Spatafora J.W."/>
        </authorList>
    </citation>
    <scope>NUCLEOTIDE SEQUENCE</scope>
    <source>
        <strain evidence="1">RSA 2281</strain>
    </source>
</reference>
<sequence>MLDTTAITGFLRPSNIERIDASRTAISNTHLRLIIAKPKEKRRGQPIEKSVSIHVHTNHLLCPLRAYVTYQDRFCQEPCPRAYPVSNGPRTQVFCFIRHVHNHSQPVSSERISNHIKYMIDFIPHPEGVARPKARALGSTAAIEAGASLDDVLVHGSWFSSSVFDTFYRLSRETVTDFTSLALPLGSTD</sequence>
<keyword evidence="2" id="KW-1185">Reference proteome</keyword>
<evidence type="ECO:0000313" key="2">
    <source>
        <dbReference type="Proteomes" id="UP001209540"/>
    </source>
</evidence>
<gene>
    <name evidence="1" type="ORF">BDA99DRAFT_564985</name>
</gene>